<dbReference type="OrthoDB" id="1822804at2"/>
<keyword evidence="2" id="KW-0472">Membrane</keyword>
<dbReference type="Gene3D" id="1.25.40.10">
    <property type="entry name" value="Tetratricopeptide repeat domain"/>
    <property type="match status" value="1"/>
</dbReference>
<comment type="caution">
    <text evidence="3">The sequence shown here is derived from an EMBL/GenBank/DDBJ whole genome shotgun (WGS) entry which is preliminary data.</text>
</comment>
<dbReference type="Proteomes" id="UP000294650">
    <property type="component" value="Unassembled WGS sequence"/>
</dbReference>
<evidence type="ECO:0000313" key="3">
    <source>
        <dbReference type="EMBL" id="TCT18075.1"/>
    </source>
</evidence>
<keyword evidence="4" id="KW-1185">Reference proteome</keyword>
<evidence type="ECO:0000256" key="2">
    <source>
        <dbReference type="SAM" id="Phobius"/>
    </source>
</evidence>
<proteinExistence type="predicted"/>
<keyword evidence="2" id="KW-0812">Transmembrane</keyword>
<feature type="coiled-coil region" evidence="1">
    <location>
        <begin position="267"/>
        <end position="294"/>
    </location>
</feature>
<feature type="transmembrane region" description="Helical" evidence="2">
    <location>
        <begin position="44"/>
        <end position="65"/>
    </location>
</feature>
<keyword evidence="1" id="KW-0175">Coiled coil</keyword>
<dbReference type="AlphaFoldDB" id="A0A4R3MQB5"/>
<dbReference type="SUPFAM" id="SSF48452">
    <property type="entry name" value="TPR-like"/>
    <property type="match status" value="1"/>
</dbReference>
<protein>
    <submittedName>
        <fullName evidence="3">Zinc ribbon protein</fullName>
    </submittedName>
</protein>
<evidence type="ECO:0000313" key="4">
    <source>
        <dbReference type="Proteomes" id="UP000294650"/>
    </source>
</evidence>
<organism evidence="3 4">
    <name type="scientific">Melghiribacillus thermohalophilus</name>
    <dbReference type="NCBI Taxonomy" id="1324956"/>
    <lineage>
        <taxon>Bacteria</taxon>
        <taxon>Bacillati</taxon>
        <taxon>Bacillota</taxon>
        <taxon>Bacilli</taxon>
        <taxon>Bacillales</taxon>
        <taxon>Bacillaceae</taxon>
        <taxon>Melghiribacillus</taxon>
    </lineage>
</organism>
<sequence length="387" mass="44215">MAHCPNCGTEVKNEELYCVKCGEKLPEDLNRRVAAPSSTGFNKWWVIPITTFVVSILLIIGYYFLLENQITKARQTYAKGVELAEDGQFSEARDTFLDALKYKDKFPAASQNAQFMEIAEEIRRLLNSSDQLKKDGEYQEALNLITDAEGKLNNYKGTVVNQLLDQIVQQRNDIKVAQLTYKLEQKPSVQDLKSLLWQAEAIQSEEANEIVQSIRKRIIDYSYSNANEKLKMNQFSDALAFVEDGLKYAPDSSKLKSLKTTIEKEKVAFETEQQQRIQQALNAAEKERERNKNDAVEIVSVQTKLDDYGDLVVKGEIKSVATVPIYSVTVIYHLIDKDGHTQLTNEVYVYPDTLFPDETGNFEFTHYDIDEELKADVEKVTWFLDSP</sequence>
<dbReference type="EMBL" id="SMAN01000024">
    <property type="protein sequence ID" value="TCT18075.1"/>
    <property type="molecule type" value="Genomic_DNA"/>
</dbReference>
<keyword evidence="2" id="KW-1133">Transmembrane helix</keyword>
<dbReference type="InterPro" id="IPR011990">
    <property type="entry name" value="TPR-like_helical_dom_sf"/>
</dbReference>
<dbReference type="RefSeq" id="WP_132372797.1">
    <property type="nucleotide sequence ID" value="NZ_SMAN01000024.1"/>
</dbReference>
<name>A0A4R3MQB5_9BACI</name>
<reference evidence="3 4" key="1">
    <citation type="submission" date="2019-03" db="EMBL/GenBank/DDBJ databases">
        <title>Genomic Encyclopedia of Type Strains, Phase IV (KMG-IV): sequencing the most valuable type-strain genomes for metagenomic binning, comparative biology and taxonomic classification.</title>
        <authorList>
            <person name="Goeker M."/>
        </authorList>
    </citation>
    <scope>NUCLEOTIDE SEQUENCE [LARGE SCALE GENOMIC DNA]</scope>
    <source>
        <strain evidence="3 4">DSM 25894</strain>
    </source>
</reference>
<accession>A0A4R3MQB5</accession>
<gene>
    <name evidence="3" type="ORF">EDD68_12427</name>
</gene>
<evidence type="ECO:0000256" key="1">
    <source>
        <dbReference type="SAM" id="Coils"/>
    </source>
</evidence>